<evidence type="ECO:0000313" key="2">
    <source>
        <dbReference type="EMBL" id="EFE49434.1"/>
    </source>
</evidence>
<organism evidence="2 3">
    <name type="scientific">Neisseria elongata subsp. glycolytica ATCC 29315</name>
    <dbReference type="NCBI Taxonomy" id="546263"/>
    <lineage>
        <taxon>Bacteria</taxon>
        <taxon>Pseudomonadati</taxon>
        <taxon>Pseudomonadota</taxon>
        <taxon>Betaproteobacteria</taxon>
        <taxon>Neisseriales</taxon>
        <taxon>Neisseriaceae</taxon>
        <taxon>Neisseria</taxon>
    </lineage>
</organism>
<dbReference type="EMBL" id="ADBF01000109">
    <property type="protein sequence ID" value="EFE49434.1"/>
    <property type="molecule type" value="Genomic_DNA"/>
</dbReference>
<evidence type="ECO:0000313" key="3">
    <source>
        <dbReference type="Proteomes" id="UP000005536"/>
    </source>
</evidence>
<protein>
    <submittedName>
        <fullName evidence="2">Uncharacterized protein</fullName>
    </submittedName>
</protein>
<sequence length="80" mass="9493">KLFHEILGENFSKPGEVFEDPDQRNTKEIQKIQTKEIPQIESTKKIFSKMHYSQIDQKSQRQDTKIGKRETSSYLQRVSH</sequence>
<reference evidence="2 3" key="1">
    <citation type="submission" date="2010-02" db="EMBL/GenBank/DDBJ databases">
        <authorList>
            <person name="Weinstock G."/>
            <person name="Sodergren E."/>
            <person name="Clifton S."/>
            <person name="Fulton L."/>
            <person name="Fulton B."/>
            <person name="Courtney L."/>
            <person name="Fronick C."/>
            <person name="Harrison M."/>
            <person name="Strong C."/>
            <person name="Farmer C."/>
            <person name="Delahaunty K."/>
            <person name="Markovic C."/>
            <person name="Hall O."/>
            <person name="Minx P."/>
            <person name="Tomlinson C."/>
            <person name="Mitreva M."/>
            <person name="Nelson J."/>
            <person name="Hou S."/>
            <person name="Wollam A."/>
            <person name="Pepin K.H."/>
            <person name="Johnson M."/>
            <person name="Bhonagiri V."/>
            <person name="Zhang X."/>
            <person name="Suruliraj S."/>
            <person name="Warren W."/>
            <person name="Chinwalla A."/>
            <person name="Mardis E.R."/>
            <person name="Wilson R.K."/>
        </authorList>
    </citation>
    <scope>NUCLEOTIDE SEQUENCE [LARGE SCALE GENOMIC DNA]</scope>
    <source>
        <strain evidence="2 3">ATCC 29315</strain>
    </source>
</reference>
<proteinExistence type="predicted"/>
<comment type="caution">
    <text evidence="2">The sequence shown here is derived from an EMBL/GenBank/DDBJ whole genome shotgun (WGS) entry which is preliminary data.</text>
</comment>
<dbReference type="AlphaFoldDB" id="D4DRV2"/>
<name>D4DRV2_NEIEG</name>
<feature type="region of interest" description="Disordered" evidence="1">
    <location>
        <begin position="52"/>
        <end position="80"/>
    </location>
</feature>
<accession>D4DRV2</accession>
<gene>
    <name evidence="2" type="ORF">NEIELOOT_01795</name>
</gene>
<feature type="compositionally biased region" description="Basic and acidic residues" evidence="1">
    <location>
        <begin position="58"/>
        <end position="71"/>
    </location>
</feature>
<evidence type="ECO:0000256" key="1">
    <source>
        <dbReference type="SAM" id="MobiDB-lite"/>
    </source>
</evidence>
<feature type="non-terminal residue" evidence="2">
    <location>
        <position position="1"/>
    </location>
</feature>
<dbReference type="Proteomes" id="UP000005536">
    <property type="component" value="Unassembled WGS sequence"/>
</dbReference>
<feature type="region of interest" description="Disordered" evidence="1">
    <location>
        <begin position="1"/>
        <end position="24"/>
    </location>
</feature>